<feature type="transmembrane region" description="Helical" evidence="1">
    <location>
        <begin position="985"/>
        <end position="1008"/>
    </location>
</feature>
<reference evidence="3 5" key="3">
    <citation type="submission" date="2024-08" db="EMBL/GenBank/DDBJ databases">
        <authorList>
            <person name="Wei W."/>
        </authorList>
    </citation>
    <scope>NUCLEOTIDE SEQUENCE [LARGE SCALE GENOMIC DNA]</scope>
    <source>
        <strain evidence="3 5">XU2</strain>
    </source>
</reference>
<dbReference type="InterPro" id="IPR001036">
    <property type="entry name" value="Acrflvin-R"/>
</dbReference>
<keyword evidence="1" id="KW-1133">Transmembrane helix</keyword>
<dbReference type="Proteomes" id="UP000323866">
    <property type="component" value="Unassembled WGS sequence"/>
</dbReference>
<proteinExistence type="predicted"/>
<dbReference type="PANTHER" id="PTHR32063:SF28">
    <property type="entry name" value="BLR2861 PROTEIN"/>
    <property type="match status" value="1"/>
</dbReference>
<evidence type="ECO:0000313" key="3">
    <source>
        <dbReference type="EMBL" id="MFA1770219.1"/>
    </source>
</evidence>
<dbReference type="OrthoDB" id="9798415at2"/>
<dbReference type="GO" id="GO:0042910">
    <property type="term" value="F:xenobiotic transmembrane transporter activity"/>
    <property type="evidence" value="ECO:0007669"/>
    <property type="project" value="TreeGrafter"/>
</dbReference>
<accession>A0A5M8QKZ9</accession>
<dbReference type="SUPFAM" id="SSF82866">
    <property type="entry name" value="Multidrug efflux transporter AcrB transmembrane domain"/>
    <property type="match status" value="2"/>
</dbReference>
<dbReference type="Pfam" id="PF00873">
    <property type="entry name" value="ACR_tran"/>
    <property type="match status" value="1"/>
</dbReference>
<feature type="transmembrane region" description="Helical" evidence="1">
    <location>
        <begin position="908"/>
        <end position="933"/>
    </location>
</feature>
<gene>
    <name evidence="3" type="ORF">ACD591_02870</name>
    <name evidence="2" type="ORF">FOE74_07775</name>
</gene>
<sequence>MSLSTTSIKRPVLTIVLNLLLMLFGVIGYTFLGVREYPSIDPAIVSVSTSYSGANSDIIESQITEPLEKAINSIDGIRNISSSSNQGRSNINIEFNLEKNLEEAANDVRDKVSQAVRSLPEDIDAPPVVSKADADSEPIITMTVRSANRDALQLSDYAENVISQRLQTIPGVSSVQIWGQKRYAMRLWLDPMKLASYGLTVGDVRTALNRQNVELPTGKVSGSNTELTVRTLGNLSNEEQFNNLIISSQGETITRFSDIGRAELGPENLETKMTESGVPMVGMAIIPQPGTNYLEIAGNFYDQFEKLKTDVPKDIQLDIVMDNTVFIKKSVTEVAETILIALVLVILIIYLFFRDWGIAFRPLIDIPVSLIATFFIMYLAGFSINVLTLLAIVLATGLVVDDGIVVTENIYKKVEEGMSPIEAAIKGSNEIFMAVISISITLAAVFLPVIFLEGFVGRLFREFGVVIGAAVLISAFVSLTLTPMLNAYLMKGGEQKKSKFYNWTEPMFQRMNSGYAEALAGFMKRKWLSFPIIFACLGMTVLFYMTLQKETAPYDDRSMLRVSATAPEGASYEYMDRFMTELSQLVEDSIPEKQVNLVITSPGFGGSGSVNSGMMRLALKPSEDRERSQKEVADHLSKLTRRYPEARTNVIQQPTISVNRRGGQPIQYIIQAPNFQKLEEKIPQFMEAVASDPTFVQPDVNLKFNKPEINITIDREKAQSLGISVIDVAQTLQLSLSGQRFGYFLMNGRQYQVMGQFDRPDRDDPMDLTSLFVRSSTGQLIQLDNLVTMQERSSPPQLYHNNRYLSATVSAGLAPGKSIGDGIEAMDRIRDQVLDETFSTDLGGESRDFVESGSNTMFAFGLALLLIYLILAAQFESFVDPFIIILTVPMAVAGAMLSLWLFGQTWNIFSQIGTIMLIGLVTKNGILIVEFANQLREEGKSKMDAIMEASEARLRPILMTSLAIALGALPIALALGAAAQSRMGMGVVIVGGTIFSLVLTLFIIPAIYSMWSKERKHYPEFDRIEEYEKAVAH</sequence>
<dbReference type="GO" id="GO:0005886">
    <property type="term" value="C:plasma membrane"/>
    <property type="evidence" value="ECO:0007669"/>
    <property type="project" value="TreeGrafter"/>
</dbReference>
<feature type="transmembrane region" description="Helical" evidence="1">
    <location>
        <begin position="431"/>
        <end position="451"/>
    </location>
</feature>
<dbReference type="InterPro" id="IPR027463">
    <property type="entry name" value="AcrB_DN_DC_subdom"/>
</dbReference>
<name>A0A5M8QKZ9_9BACT</name>
<feature type="transmembrane region" description="Helical" evidence="1">
    <location>
        <begin position="463"/>
        <end position="489"/>
    </location>
</feature>
<feature type="transmembrane region" description="Helical" evidence="1">
    <location>
        <begin position="12"/>
        <end position="32"/>
    </location>
</feature>
<dbReference type="Gene3D" id="3.30.2090.10">
    <property type="entry name" value="Multidrug efflux transporter AcrB TolC docking domain, DN and DC subdomains"/>
    <property type="match status" value="2"/>
</dbReference>
<feature type="transmembrane region" description="Helical" evidence="1">
    <location>
        <begin position="882"/>
        <end position="902"/>
    </location>
</feature>
<dbReference type="Gene3D" id="3.30.70.1430">
    <property type="entry name" value="Multidrug efflux transporter AcrB pore domain"/>
    <property type="match status" value="2"/>
</dbReference>
<dbReference type="EMBL" id="JBGOGF010000001">
    <property type="protein sequence ID" value="MFA1770219.1"/>
    <property type="molecule type" value="Genomic_DNA"/>
</dbReference>
<feature type="transmembrane region" description="Helical" evidence="1">
    <location>
        <begin position="857"/>
        <end position="875"/>
    </location>
</feature>
<dbReference type="EMBL" id="VKKZ01000019">
    <property type="protein sequence ID" value="KAA6435821.1"/>
    <property type="molecule type" value="Genomic_DNA"/>
</dbReference>
<comment type="caution">
    <text evidence="2">The sequence shown here is derived from an EMBL/GenBank/DDBJ whole genome shotgun (WGS) entry which is preliminary data.</text>
</comment>
<dbReference type="SUPFAM" id="SSF82693">
    <property type="entry name" value="Multidrug efflux transporter AcrB pore domain, PN1, PN2, PC1 and PC2 subdomains"/>
    <property type="match status" value="3"/>
</dbReference>
<evidence type="ECO:0000313" key="4">
    <source>
        <dbReference type="Proteomes" id="UP000323866"/>
    </source>
</evidence>
<dbReference type="AlphaFoldDB" id="A0A5M8QKZ9"/>
<dbReference type="Gene3D" id="3.30.70.1440">
    <property type="entry name" value="Multidrug efflux transporter AcrB pore domain"/>
    <property type="match status" value="1"/>
</dbReference>
<feature type="transmembrane region" description="Helical" evidence="1">
    <location>
        <begin position="527"/>
        <end position="547"/>
    </location>
</feature>
<feature type="transmembrane region" description="Helical" evidence="1">
    <location>
        <begin position="954"/>
        <end position="979"/>
    </location>
</feature>
<dbReference type="PRINTS" id="PR00702">
    <property type="entry name" value="ACRIFLAVINRP"/>
</dbReference>
<keyword evidence="1" id="KW-0472">Membrane</keyword>
<reference evidence="2 4" key="1">
    <citation type="submission" date="2019-07" db="EMBL/GenBank/DDBJ databases">
        <authorList>
            <person name="Qu J.-H."/>
        </authorList>
    </citation>
    <scope>NUCLEOTIDE SEQUENCE [LARGE SCALE GENOMIC DNA]</scope>
    <source>
        <strain evidence="2 4">MDT1-10-3</strain>
    </source>
</reference>
<reference evidence="2 4" key="2">
    <citation type="submission" date="2019-09" db="EMBL/GenBank/DDBJ databases">
        <title>A bacterium isolated from glacier soil.</title>
        <authorList>
            <person name="Liu Q."/>
        </authorList>
    </citation>
    <scope>NUCLEOTIDE SEQUENCE [LARGE SCALE GENOMIC DNA]</scope>
    <source>
        <strain evidence="2 4">MDT1-10-3</strain>
    </source>
</reference>
<keyword evidence="5" id="KW-1185">Reference proteome</keyword>
<dbReference type="PANTHER" id="PTHR32063">
    <property type="match status" value="1"/>
</dbReference>
<dbReference type="Proteomes" id="UP001570846">
    <property type="component" value="Unassembled WGS sequence"/>
</dbReference>
<evidence type="ECO:0000313" key="2">
    <source>
        <dbReference type="EMBL" id="KAA6435821.1"/>
    </source>
</evidence>
<feature type="transmembrane region" description="Helical" evidence="1">
    <location>
        <begin position="334"/>
        <end position="353"/>
    </location>
</feature>
<keyword evidence="1" id="KW-0812">Transmembrane</keyword>
<dbReference type="RefSeq" id="WP_149098012.1">
    <property type="nucleotide sequence ID" value="NZ_BMMG01000002.1"/>
</dbReference>
<evidence type="ECO:0000256" key="1">
    <source>
        <dbReference type="SAM" id="Phobius"/>
    </source>
</evidence>
<dbReference type="Gene3D" id="1.20.1640.10">
    <property type="entry name" value="Multidrug efflux transporter AcrB transmembrane domain"/>
    <property type="match status" value="2"/>
</dbReference>
<protein>
    <submittedName>
        <fullName evidence="2">Efflux RND transporter permease subunit</fullName>
    </submittedName>
</protein>
<dbReference type="Gene3D" id="3.30.70.1320">
    <property type="entry name" value="Multidrug efflux transporter AcrB pore domain like"/>
    <property type="match status" value="1"/>
</dbReference>
<dbReference type="SUPFAM" id="SSF82714">
    <property type="entry name" value="Multidrug efflux transporter AcrB TolC docking domain, DN and DC subdomains"/>
    <property type="match status" value="2"/>
</dbReference>
<organism evidence="2 4">
    <name type="scientific">Rufibacter glacialis</name>
    <dbReference type="NCBI Taxonomy" id="1259555"/>
    <lineage>
        <taxon>Bacteria</taxon>
        <taxon>Pseudomonadati</taxon>
        <taxon>Bacteroidota</taxon>
        <taxon>Cytophagia</taxon>
        <taxon>Cytophagales</taxon>
        <taxon>Hymenobacteraceae</taxon>
        <taxon>Rufibacter</taxon>
    </lineage>
</organism>
<evidence type="ECO:0000313" key="5">
    <source>
        <dbReference type="Proteomes" id="UP001570846"/>
    </source>
</evidence>